<gene>
    <name evidence="9" type="ORF">M9458_029104</name>
</gene>
<dbReference type="AlphaFoldDB" id="A0ABD0PRW1"/>
<comment type="function">
    <text evidence="8">Essential component of the vacuolar proton pump (V-ATPase), a multimeric enzyme that catalyzes the translocation of protons across the membranes. Required for assembly and activity of the V-ATPase.</text>
</comment>
<accession>A0ABD0PRW1</accession>
<dbReference type="EMBL" id="JAMKFB020000014">
    <property type="protein sequence ID" value="KAL0176774.1"/>
    <property type="molecule type" value="Genomic_DNA"/>
</dbReference>
<dbReference type="PANTHER" id="PTHR11629:SF21">
    <property type="entry name" value="V-TYPE PROTON ATPASE 116 KDA SUBUNIT A 3"/>
    <property type="match status" value="1"/>
</dbReference>
<dbReference type="PANTHER" id="PTHR11629">
    <property type="entry name" value="VACUOLAR PROTON ATPASES"/>
    <property type="match status" value="1"/>
</dbReference>
<evidence type="ECO:0000256" key="6">
    <source>
        <dbReference type="ARBA" id="ARBA00023065"/>
    </source>
</evidence>
<evidence type="ECO:0000256" key="4">
    <source>
        <dbReference type="ARBA" id="ARBA00022692"/>
    </source>
</evidence>
<keyword evidence="5 8" id="KW-1133">Transmembrane helix</keyword>
<name>A0ABD0PRW1_CIRMR</name>
<evidence type="ECO:0000256" key="1">
    <source>
        <dbReference type="ARBA" id="ARBA00004141"/>
    </source>
</evidence>
<evidence type="ECO:0000256" key="2">
    <source>
        <dbReference type="ARBA" id="ARBA00009904"/>
    </source>
</evidence>
<keyword evidence="8" id="KW-0375">Hydrogen ion transport</keyword>
<proteinExistence type="inferred from homology"/>
<evidence type="ECO:0000256" key="3">
    <source>
        <dbReference type="ARBA" id="ARBA00022448"/>
    </source>
</evidence>
<keyword evidence="6 8" id="KW-0406">Ion transport</keyword>
<dbReference type="Proteomes" id="UP001529510">
    <property type="component" value="Unassembled WGS sequence"/>
</dbReference>
<comment type="caution">
    <text evidence="9">The sequence shown here is derived from an EMBL/GenBank/DDBJ whole genome shotgun (WGS) entry which is preliminary data.</text>
</comment>
<sequence length="131" mass="14616">RKSGSSVDSFYNRLPANTSPPTLFPTNAFTAGFQNIVDAYGVASYREMNPGDARTRYTSLTIISLKEDELHSHASFTVCFHTSVAVYTIITFPFLFAVMFGDVGHGLLMTLVALWMVLEEKDPKLRKNTNE</sequence>
<feature type="non-terminal residue" evidence="9">
    <location>
        <position position="131"/>
    </location>
</feature>
<feature type="non-terminal residue" evidence="9">
    <location>
        <position position="1"/>
    </location>
</feature>
<keyword evidence="10" id="KW-1185">Reference proteome</keyword>
<keyword evidence="7 8" id="KW-0472">Membrane</keyword>
<evidence type="ECO:0000256" key="7">
    <source>
        <dbReference type="ARBA" id="ARBA00023136"/>
    </source>
</evidence>
<dbReference type="Pfam" id="PF01496">
    <property type="entry name" value="V_ATPase_I"/>
    <property type="match status" value="2"/>
</dbReference>
<organism evidence="9 10">
    <name type="scientific">Cirrhinus mrigala</name>
    <name type="common">Mrigala</name>
    <dbReference type="NCBI Taxonomy" id="683832"/>
    <lineage>
        <taxon>Eukaryota</taxon>
        <taxon>Metazoa</taxon>
        <taxon>Chordata</taxon>
        <taxon>Craniata</taxon>
        <taxon>Vertebrata</taxon>
        <taxon>Euteleostomi</taxon>
        <taxon>Actinopterygii</taxon>
        <taxon>Neopterygii</taxon>
        <taxon>Teleostei</taxon>
        <taxon>Ostariophysi</taxon>
        <taxon>Cypriniformes</taxon>
        <taxon>Cyprinidae</taxon>
        <taxon>Labeoninae</taxon>
        <taxon>Labeonini</taxon>
        <taxon>Cirrhinus</taxon>
    </lineage>
</organism>
<evidence type="ECO:0000256" key="5">
    <source>
        <dbReference type="ARBA" id="ARBA00022989"/>
    </source>
</evidence>
<evidence type="ECO:0000313" key="10">
    <source>
        <dbReference type="Proteomes" id="UP001529510"/>
    </source>
</evidence>
<comment type="caution">
    <text evidence="8">Lacks conserved residue(s) required for the propagation of feature annotation.</text>
</comment>
<feature type="transmembrane region" description="Helical" evidence="8">
    <location>
        <begin position="70"/>
        <end position="90"/>
    </location>
</feature>
<keyword evidence="4 8" id="KW-0812">Transmembrane</keyword>
<dbReference type="InterPro" id="IPR002490">
    <property type="entry name" value="V-ATPase_116kDa_su"/>
</dbReference>
<comment type="similarity">
    <text evidence="2 8">Belongs to the V-ATPase 116 kDa subunit family.</text>
</comment>
<evidence type="ECO:0000313" key="9">
    <source>
        <dbReference type="EMBL" id="KAL0176774.1"/>
    </source>
</evidence>
<reference evidence="9 10" key="1">
    <citation type="submission" date="2024-05" db="EMBL/GenBank/DDBJ databases">
        <title>Genome sequencing and assembly of Indian major carp, Cirrhinus mrigala (Hamilton, 1822).</title>
        <authorList>
            <person name="Mohindra V."/>
            <person name="Chowdhury L.M."/>
            <person name="Lal K."/>
            <person name="Jena J.K."/>
        </authorList>
    </citation>
    <scope>NUCLEOTIDE SEQUENCE [LARGE SCALE GENOMIC DNA]</scope>
    <source>
        <strain evidence="9">CM1030</strain>
        <tissue evidence="9">Blood</tissue>
    </source>
</reference>
<comment type="subcellular location">
    <subcellularLocation>
        <location evidence="1">Membrane</location>
        <topology evidence="1">Multi-pass membrane protein</topology>
    </subcellularLocation>
</comment>
<dbReference type="GO" id="GO:1902600">
    <property type="term" value="P:proton transmembrane transport"/>
    <property type="evidence" value="ECO:0007669"/>
    <property type="project" value="UniProtKB-KW"/>
</dbReference>
<keyword evidence="3 8" id="KW-0813">Transport</keyword>
<evidence type="ECO:0000256" key="8">
    <source>
        <dbReference type="RuleBase" id="RU361189"/>
    </source>
</evidence>
<dbReference type="GO" id="GO:0016020">
    <property type="term" value="C:membrane"/>
    <property type="evidence" value="ECO:0007669"/>
    <property type="project" value="UniProtKB-SubCell"/>
</dbReference>
<feature type="transmembrane region" description="Helical" evidence="8">
    <location>
        <begin position="96"/>
        <end position="118"/>
    </location>
</feature>
<protein>
    <recommendedName>
        <fullName evidence="8">V-type proton ATPase subunit a</fullName>
    </recommendedName>
</protein>